<dbReference type="OrthoDB" id="408373at2759"/>
<dbReference type="GO" id="GO:0009694">
    <property type="term" value="P:jasmonic acid metabolic process"/>
    <property type="evidence" value="ECO:0007669"/>
    <property type="project" value="TreeGrafter"/>
</dbReference>
<dbReference type="STRING" id="337451.A0A443NFI6"/>
<dbReference type="PANTHER" id="PTHR10992:SF1083">
    <property type="entry name" value="METHYLESTERASE 1"/>
    <property type="match status" value="1"/>
</dbReference>
<dbReference type="SUPFAM" id="SSF53474">
    <property type="entry name" value="alpha/beta-Hydrolases"/>
    <property type="match status" value="2"/>
</dbReference>
<dbReference type="InterPro" id="IPR000073">
    <property type="entry name" value="AB_hydrolase_1"/>
</dbReference>
<dbReference type="InterPro" id="IPR029058">
    <property type="entry name" value="AB_hydrolase_fold"/>
</dbReference>
<feature type="domain" description="AB hydrolase-1" evidence="2">
    <location>
        <begin position="9"/>
        <end position="130"/>
    </location>
</feature>
<proteinExistence type="predicted"/>
<dbReference type="InterPro" id="IPR045889">
    <property type="entry name" value="MES/HNL"/>
</dbReference>
<evidence type="ECO:0000259" key="2">
    <source>
        <dbReference type="Pfam" id="PF00561"/>
    </source>
</evidence>
<dbReference type="Pfam" id="PF00561">
    <property type="entry name" value="Abhydrolase_1"/>
    <property type="match status" value="2"/>
</dbReference>
<dbReference type="FunFam" id="3.40.50.1820:FF:000051">
    <property type="entry name" value="(S)-hydroxynitrile lyase"/>
    <property type="match status" value="2"/>
</dbReference>
<accession>A0A443NFI6</accession>
<comment type="caution">
    <text evidence="3">The sequence shown here is derived from an EMBL/GenBank/DDBJ whole genome shotgun (WGS) entry which is preliminary data.</text>
</comment>
<organism evidence="3 4">
    <name type="scientific">Cinnamomum micranthum f. kanehirae</name>
    <dbReference type="NCBI Taxonomy" id="337451"/>
    <lineage>
        <taxon>Eukaryota</taxon>
        <taxon>Viridiplantae</taxon>
        <taxon>Streptophyta</taxon>
        <taxon>Embryophyta</taxon>
        <taxon>Tracheophyta</taxon>
        <taxon>Spermatophyta</taxon>
        <taxon>Magnoliopsida</taxon>
        <taxon>Magnoliidae</taxon>
        <taxon>Laurales</taxon>
        <taxon>Lauraceae</taxon>
        <taxon>Cinnamomum</taxon>
    </lineage>
</organism>
<dbReference type="GO" id="GO:0080031">
    <property type="term" value="F:methyl salicylate esterase activity"/>
    <property type="evidence" value="ECO:0007669"/>
    <property type="project" value="TreeGrafter"/>
</dbReference>
<dbReference type="Proteomes" id="UP000283530">
    <property type="component" value="Unassembled WGS sequence"/>
</dbReference>
<reference evidence="3 4" key="1">
    <citation type="journal article" date="2019" name="Nat. Plants">
        <title>Stout camphor tree genome fills gaps in understanding of flowering plant genome evolution.</title>
        <authorList>
            <person name="Chaw S.M."/>
            <person name="Liu Y.C."/>
            <person name="Wu Y.W."/>
            <person name="Wang H.Y."/>
            <person name="Lin C.I."/>
            <person name="Wu C.S."/>
            <person name="Ke H.M."/>
            <person name="Chang L.Y."/>
            <person name="Hsu C.Y."/>
            <person name="Yang H.T."/>
            <person name="Sudianto E."/>
            <person name="Hsu M.H."/>
            <person name="Wu K.P."/>
            <person name="Wang L.N."/>
            <person name="Leebens-Mack J.H."/>
            <person name="Tsai I.J."/>
        </authorList>
    </citation>
    <scope>NUCLEOTIDE SEQUENCE [LARGE SCALE GENOMIC DNA]</scope>
    <source>
        <strain evidence="4">cv. Chaw 1501</strain>
        <tissue evidence="3">Young leaves</tissue>
    </source>
</reference>
<keyword evidence="1" id="KW-0378">Hydrolase</keyword>
<sequence>MEKKSRKQHFILVHGACHGAWSWYKLTTLLTSAGHRVTALDLSASGVDPIRFQDVHTFVKYSQPLMDVMASLPPEEKVILVGHSLGGVNLALAMDSFPEKVLVAVFLTAFMPDSSSPPSHVLNMYLKRVPSENFVDTQFSCDPAAENPVTSMFFGPKFLSEKLYQLSPLEHFILVHGACHGAWSWYKLTTLLTSAGHRVTALDLSASGVDPIRFQDVDTFAKYSQPLMDVMASLPPEEKVILVGHSLGGVNLALAMDSFPEKVLVAVFLTAFMPDSSFPPSHVLNMYLKRVPSENFVDTQFSCDPASENPVTSMFFGPKFLSEKLYRLSPLEDLTLAKTLIRISSMFVEDLSKAPNFSAKRYGSVSRVFIVCTEDQGIPEHFQLWMIDNYPVNEVKVIKGSDHMTIAVG</sequence>
<name>A0A443NFI6_9MAGN</name>
<feature type="domain" description="AB hydrolase-1" evidence="2">
    <location>
        <begin position="171"/>
        <end position="406"/>
    </location>
</feature>
<dbReference type="EMBL" id="QPKB01000002">
    <property type="protein sequence ID" value="RWR77281.1"/>
    <property type="molecule type" value="Genomic_DNA"/>
</dbReference>
<dbReference type="AlphaFoldDB" id="A0A443NFI6"/>
<dbReference type="GO" id="GO:0080030">
    <property type="term" value="F:methyl indole-3-acetate esterase activity"/>
    <property type="evidence" value="ECO:0007669"/>
    <property type="project" value="TreeGrafter"/>
</dbReference>
<dbReference type="GO" id="GO:0080032">
    <property type="term" value="F:methyl jasmonate esterase activity"/>
    <property type="evidence" value="ECO:0007669"/>
    <property type="project" value="TreeGrafter"/>
</dbReference>
<dbReference type="PANTHER" id="PTHR10992">
    <property type="entry name" value="METHYLESTERASE FAMILY MEMBER"/>
    <property type="match status" value="1"/>
</dbReference>
<dbReference type="GO" id="GO:0009696">
    <property type="term" value="P:salicylic acid metabolic process"/>
    <property type="evidence" value="ECO:0007669"/>
    <property type="project" value="TreeGrafter"/>
</dbReference>
<dbReference type="Gene3D" id="3.40.50.1820">
    <property type="entry name" value="alpha/beta hydrolase"/>
    <property type="match status" value="2"/>
</dbReference>
<evidence type="ECO:0000313" key="4">
    <source>
        <dbReference type="Proteomes" id="UP000283530"/>
    </source>
</evidence>
<evidence type="ECO:0000256" key="1">
    <source>
        <dbReference type="ARBA" id="ARBA00022801"/>
    </source>
</evidence>
<protein>
    <submittedName>
        <fullName evidence="3">Methylesterase 3-like protein</fullName>
    </submittedName>
</protein>
<evidence type="ECO:0000313" key="3">
    <source>
        <dbReference type="EMBL" id="RWR77281.1"/>
    </source>
</evidence>
<gene>
    <name evidence="3" type="ORF">CKAN_00576100</name>
</gene>
<keyword evidence="4" id="KW-1185">Reference proteome</keyword>